<gene>
    <name evidence="2" type="ORF">BCR44DRAFT_1484202</name>
</gene>
<comment type="caution">
    <text evidence="2">The sequence shown here is derived from an EMBL/GenBank/DDBJ whole genome shotgun (WGS) entry which is preliminary data.</text>
</comment>
<name>A0A1Y2HS44_9FUNG</name>
<evidence type="ECO:0000313" key="3">
    <source>
        <dbReference type="Proteomes" id="UP000193411"/>
    </source>
</evidence>
<protein>
    <submittedName>
        <fullName evidence="2">Uncharacterized protein</fullName>
    </submittedName>
</protein>
<reference evidence="2 3" key="1">
    <citation type="submission" date="2016-07" db="EMBL/GenBank/DDBJ databases">
        <title>Pervasive Adenine N6-methylation of Active Genes in Fungi.</title>
        <authorList>
            <consortium name="DOE Joint Genome Institute"/>
            <person name="Mondo S.J."/>
            <person name="Dannebaum R.O."/>
            <person name="Kuo R.C."/>
            <person name="Labutti K."/>
            <person name="Haridas S."/>
            <person name="Kuo A."/>
            <person name="Salamov A."/>
            <person name="Ahrendt S.R."/>
            <person name="Lipzen A."/>
            <person name="Sullivan W."/>
            <person name="Andreopoulos W.B."/>
            <person name="Clum A."/>
            <person name="Lindquist E."/>
            <person name="Daum C."/>
            <person name="Ramamoorthy G.K."/>
            <person name="Gryganskyi A."/>
            <person name="Culley D."/>
            <person name="Magnuson J.K."/>
            <person name="James T.Y."/>
            <person name="O'Malley M.A."/>
            <person name="Stajich J.E."/>
            <person name="Spatafora J.W."/>
            <person name="Visel A."/>
            <person name="Grigoriev I.V."/>
        </authorList>
    </citation>
    <scope>NUCLEOTIDE SEQUENCE [LARGE SCALE GENOMIC DNA]</scope>
    <source>
        <strain evidence="2 3">PL171</strain>
    </source>
</reference>
<dbReference type="Proteomes" id="UP000193411">
    <property type="component" value="Unassembled WGS sequence"/>
</dbReference>
<dbReference type="EMBL" id="MCFL01000013">
    <property type="protein sequence ID" value="ORZ37359.1"/>
    <property type="molecule type" value="Genomic_DNA"/>
</dbReference>
<feature type="region of interest" description="Disordered" evidence="1">
    <location>
        <begin position="148"/>
        <end position="168"/>
    </location>
</feature>
<dbReference type="AlphaFoldDB" id="A0A1Y2HS44"/>
<sequence length="168" mass="18485">MVTSSSVRLELIEEAYLPVLADRYIPTRLLTGSDIGHFELRGITSVWADASTAMGGPPMAPKLRWSFYEYLSRRNILNETLDQITELGGKEGSPSGRGSTLSHFALERVEWLPLQELACDGEKMDSSSGLCLQQHTLHGCMEGTINNKNKPAKTLHSDSPSSEIPLKP</sequence>
<accession>A0A1Y2HS44</accession>
<proteinExistence type="predicted"/>
<organism evidence="2 3">
    <name type="scientific">Catenaria anguillulae PL171</name>
    <dbReference type="NCBI Taxonomy" id="765915"/>
    <lineage>
        <taxon>Eukaryota</taxon>
        <taxon>Fungi</taxon>
        <taxon>Fungi incertae sedis</taxon>
        <taxon>Blastocladiomycota</taxon>
        <taxon>Blastocladiomycetes</taxon>
        <taxon>Blastocladiales</taxon>
        <taxon>Catenariaceae</taxon>
        <taxon>Catenaria</taxon>
    </lineage>
</organism>
<evidence type="ECO:0000256" key="1">
    <source>
        <dbReference type="SAM" id="MobiDB-lite"/>
    </source>
</evidence>
<keyword evidence="3" id="KW-1185">Reference proteome</keyword>
<evidence type="ECO:0000313" key="2">
    <source>
        <dbReference type="EMBL" id="ORZ37359.1"/>
    </source>
</evidence>